<keyword evidence="1" id="KW-0175">Coiled coil</keyword>
<dbReference type="GO" id="GO:0005768">
    <property type="term" value="C:endosome"/>
    <property type="evidence" value="ECO:0007669"/>
    <property type="project" value="TreeGrafter"/>
</dbReference>
<evidence type="ECO:0000256" key="2">
    <source>
        <dbReference type="SAM" id="MobiDB-lite"/>
    </source>
</evidence>
<dbReference type="InterPro" id="IPR004328">
    <property type="entry name" value="BRO1_dom"/>
</dbReference>
<dbReference type="InterPro" id="IPR038499">
    <property type="entry name" value="BRO1_sf"/>
</dbReference>
<proteinExistence type="predicted"/>
<dbReference type="SMART" id="SM01041">
    <property type="entry name" value="BRO1"/>
    <property type="match status" value="1"/>
</dbReference>
<dbReference type="PANTHER" id="PTHR23030:SF39">
    <property type="entry name" value="PROGRAMMED CELL DEATH 6-INTERACTING PROTEIN"/>
    <property type="match status" value="1"/>
</dbReference>
<dbReference type="PANTHER" id="PTHR23030">
    <property type="entry name" value="PCD6 INTERACTING PROTEIN-RELATED"/>
    <property type="match status" value="1"/>
</dbReference>
<evidence type="ECO:0000256" key="1">
    <source>
        <dbReference type="SAM" id="Coils"/>
    </source>
</evidence>
<feature type="region of interest" description="Disordered" evidence="2">
    <location>
        <begin position="773"/>
        <end position="815"/>
    </location>
</feature>
<dbReference type="Pfam" id="PF03097">
    <property type="entry name" value="BRO1"/>
    <property type="match status" value="1"/>
</dbReference>
<dbReference type="Gene3D" id="1.20.140.50">
    <property type="entry name" value="alix/aip1 like domains"/>
    <property type="match status" value="1"/>
</dbReference>
<dbReference type="Gene3D" id="1.20.120.560">
    <property type="entry name" value="alix/aip1 in complex with the ypdl late domain"/>
    <property type="match status" value="1"/>
</dbReference>
<sequence>MTKFLTVPMKKPTDVDVVRPLENLINTVYKSPKDTDFSKQIREFSNLRNNAVLKTYEQFDGSFEVIYVYYDQVTALENKISPNELHISFKWNDAFNRGSGFFWGGNSLTISNLGFERMCVLFNIAALQSAIASAQDINNDEGLKIAAKCFQQSASIFSHLKDRIMATVQHKATPDLNPDTLLALSSLMFAQAQEIFVHKAIYDNMKEVIIAKLANETEKLYTDALKHMQKESVQQLWDKKWLPVVESKQSMFCGIANFYQSLHCHSNKLIGEEIARLQYSLEILKTAQLYAGNSNVISNLIDIGNKNLNKAIKDNDYIYHEKIPDYKSLESIGCAALAKVLPIPPKLSNNFKDLFENLMPLTAYQSLITAHDNHKNELINSEVTKLHDATNLINSKLVFFNLPTALDEFSIDQVLSESLVKKSKDVRDFGGIYAIDNMLRELPKLLMRNMEIVNETERMMNEEKLLDDQLRDRFKTKWNRIPSEELTKTFKLNLQNYRNIIDNASRADKIVQDKYKLHKQGIELLNEGPVIIGLSIPSTNGRTIDNISSLASKLKTLMQEVDTMKTERNAIEFELKSNTIDTQESFLSALHDKNINEQTLSMEVLNKYYGHLQQKVKDNLSKQQRLLAEIQKANSDFVPEQHSRKTMLKELVAAYDTYKELLDNLKEGTKFYNELTLILLEFQSKISDFCFARKTEREEMIKDLTRGIGLATKIEIPELPQHHKFVGSTTLVAEQGKPTFQNTEFIANSTINTPYPTQGELYNMPQPYSGLPQGEMPHRYFPLPSPSGYQPPPQAYPPQHPGLCSQEHQLPHTYK</sequence>
<feature type="coiled-coil region" evidence="1">
    <location>
        <begin position="547"/>
        <end position="574"/>
    </location>
</feature>
<reference evidence="4" key="1">
    <citation type="submission" date="2015-11" db="EMBL/GenBank/DDBJ databases">
        <title>De novo transcriptome assembly of four potential Pierce s Disease insect vectors from Arizona vineyards.</title>
        <authorList>
            <person name="Tassone E.E."/>
        </authorList>
    </citation>
    <scope>NUCLEOTIDE SEQUENCE</scope>
</reference>
<dbReference type="Pfam" id="PF13949">
    <property type="entry name" value="ALIX_LYPXL_bnd"/>
    <property type="match status" value="1"/>
</dbReference>
<accession>A0A1B6GMD2</accession>
<gene>
    <name evidence="4" type="ORF">g.31588</name>
</gene>
<dbReference type="GO" id="GO:0000281">
    <property type="term" value="P:mitotic cytokinesis"/>
    <property type="evidence" value="ECO:0007669"/>
    <property type="project" value="TreeGrafter"/>
</dbReference>
<dbReference type="EMBL" id="GECZ01006174">
    <property type="protein sequence ID" value="JAS63595.1"/>
    <property type="molecule type" value="Transcribed_RNA"/>
</dbReference>
<feature type="compositionally biased region" description="Pro residues" evidence="2">
    <location>
        <begin position="783"/>
        <end position="800"/>
    </location>
</feature>
<evidence type="ECO:0000259" key="3">
    <source>
        <dbReference type="PROSITE" id="PS51180"/>
    </source>
</evidence>
<feature type="coiled-coil region" evidence="1">
    <location>
        <begin position="613"/>
        <end position="668"/>
    </location>
</feature>
<name>A0A1B6GMD2_9HEMI</name>
<feature type="domain" description="BRO1" evidence="3">
    <location>
        <begin position="3"/>
        <end position="393"/>
    </location>
</feature>
<protein>
    <recommendedName>
        <fullName evidence="3">BRO1 domain-containing protein</fullName>
    </recommendedName>
</protein>
<dbReference type="InterPro" id="IPR025304">
    <property type="entry name" value="ALIX_V_dom"/>
</dbReference>
<dbReference type="PROSITE" id="PS51180">
    <property type="entry name" value="BRO1"/>
    <property type="match status" value="1"/>
</dbReference>
<organism evidence="4">
    <name type="scientific">Cuerna arida</name>
    <dbReference type="NCBI Taxonomy" id="1464854"/>
    <lineage>
        <taxon>Eukaryota</taxon>
        <taxon>Metazoa</taxon>
        <taxon>Ecdysozoa</taxon>
        <taxon>Arthropoda</taxon>
        <taxon>Hexapoda</taxon>
        <taxon>Insecta</taxon>
        <taxon>Pterygota</taxon>
        <taxon>Neoptera</taxon>
        <taxon>Paraneoptera</taxon>
        <taxon>Hemiptera</taxon>
        <taxon>Auchenorrhyncha</taxon>
        <taxon>Membracoidea</taxon>
        <taxon>Cicadellidae</taxon>
        <taxon>Cicadellinae</taxon>
        <taxon>Proconiini</taxon>
        <taxon>Cuerna</taxon>
    </lineage>
</organism>
<dbReference type="Gene3D" id="1.25.40.280">
    <property type="entry name" value="alix/aip1 like domains"/>
    <property type="match status" value="1"/>
</dbReference>
<evidence type="ECO:0000313" key="4">
    <source>
        <dbReference type="EMBL" id="JAS63595.1"/>
    </source>
</evidence>
<dbReference type="AlphaFoldDB" id="A0A1B6GMD2"/>